<sequence>MHVGCGLTNYRVPEHRPTLRCTTKWHGEGLNQAFLTPFVKQSNPTLFPDHLNKSGSLSFKQRERRAFPSLQALANFTPLSSQTNLAHRLAANPRLLLSQCS</sequence>
<gene>
    <name evidence="1" type="ORF">CDAR_17991</name>
</gene>
<dbReference type="EMBL" id="BPLQ01002945">
    <property type="protein sequence ID" value="GIX96580.1"/>
    <property type="molecule type" value="Genomic_DNA"/>
</dbReference>
<evidence type="ECO:0000313" key="1">
    <source>
        <dbReference type="EMBL" id="GIX96580.1"/>
    </source>
</evidence>
<dbReference type="AlphaFoldDB" id="A0AAV4PHI5"/>
<dbReference type="Proteomes" id="UP001054837">
    <property type="component" value="Unassembled WGS sequence"/>
</dbReference>
<accession>A0AAV4PHI5</accession>
<keyword evidence="2" id="KW-1185">Reference proteome</keyword>
<organism evidence="1 2">
    <name type="scientific">Caerostris darwini</name>
    <dbReference type="NCBI Taxonomy" id="1538125"/>
    <lineage>
        <taxon>Eukaryota</taxon>
        <taxon>Metazoa</taxon>
        <taxon>Ecdysozoa</taxon>
        <taxon>Arthropoda</taxon>
        <taxon>Chelicerata</taxon>
        <taxon>Arachnida</taxon>
        <taxon>Araneae</taxon>
        <taxon>Araneomorphae</taxon>
        <taxon>Entelegynae</taxon>
        <taxon>Araneoidea</taxon>
        <taxon>Araneidae</taxon>
        <taxon>Caerostris</taxon>
    </lineage>
</organism>
<proteinExistence type="predicted"/>
<protein>
    <submittedName>
        <fullName evidence="1">Uncharacterized protein</fullName>
    </submittedName>
</protein>
<reference evidence="1 2" key="1">
    <citation type="submission" date="2021-06" db="EMBL/GenBank/DDBJ databases">
        <title>Caerostris darwini draft genome.</title>
        <authorList>
            <person name="Kono N."/>
            <person name="Arakawa K."/>
        </authorList>
    </citation>
    <scope>NUCLEOTIDE SEQUENCE [LARGE SCALE GENOMIC DNA]</scope>
</reference>
<comment type="caution">
    <text evidence="1">The sequence shown here is derived from an EMBL/GenBank/DDBJ whole genome shotgun (WGS) entry which is preliminary data.</text>
</comment>
<evidence type="ECO:0000313" key="2">
    <source>
        <dbReference type="Proteomes" id="UP001054837"/>
    </source>
</evidence>
<name>A0AAV4PHI5_9ARAC</name>